<sequence>MYYMSYPSRSKERRDWWVVCKLEVEVVDIPLAQVLDEDMSPQEGYYQENDMCTPALVKSTIEPDDPEIIIDRAYLDYIDEEEEAQEEEEDKAEEEEDDEDKKQEEEEEEEEEEDELSRSDDDMHE</sequence>
<organism evidence="2 3">
    <name type="scientific">Punica granatum</name>
    <name type="common">Pomegranate</name>
    <dbReference type="NCBI Taxonomy" id="22663"/>
    <lineage>
        <taxon>Eukaryota</taxon>
        <taxon>Viridiplantae</taxon>
        <taxon>Streptophyta</taxon>
        <taxon>Embryophyta</taxon>
        <taxon>Tracheophyta</taxon>
        <taxon>Spermatophyta</taxon>
        <taxon>Magnoliopsida</taxon>
        <taxon>eudicotyledons</taxon>
        <taxon>Gunneridae</taxon>
        <taxon>Pentapetalae</taxon>
        <taxon>rosids</taxon>
        <taxon>malvids</taxon>
        <taxon>Myrtales</taxon>
        <taxon>Lythraceae</taxon>
        <taxon>Punica</taxon>
    </lineage>
</organism>
<keyword evidence="3" id="KW-1185">Reference proteome</keyword>
<dbReference type="Proteomes" id="UP000233551">
    <property type="component" value="Unassembled WGS sequence"/>
</dbReference>
<dbReference type="AlphaFoldDB" id="A0A2I0JYW0"/>
<proteinExistence type="predicted"/>
<feature type="compositionally biased region" description="Acidic residues" evidence="1">
    <location>
        <begin position="77"/>
        <end position="115"/>
    </location>
</feature>
<comment type="caution">
    <text evidence="2">The sequence shown here is derived from an EMBL/GenBank/DDBJ whole genome shotgun (WGS) entry which is preliminary data.</text>
</comment>
<evidence type="ECO:0000313" key="3">
    <source>
        <dbReference type="Proteomes" id="UP000233551"/>
    </source>
</evidence>
<name>A0A2I0JYW0_PUNGR</name>
<dbReference type="EMBL" id="PGOL01001030">
    <property type="protein sequence ID" value="PKI61501.1"/>
    <property type="molecule type" value="Genomic_DNA"/>
</dbReference>
<reference evidence="2 3" key="1">
    <citation type="submission" date="2017-11" db="EMBL/GenBank/DDBJ databases">
        <title>De-novo sequencing of pomegranate (Punica granatum L.) genome.</title>
        <authorList>
            <person name="Akparov Z."/>
            <person name="Amiraslanov A."/>
            <person name="Hajiyeva S."/>
            <person name="Abbasov M."/>
            <person name="Kaur K."/>
            <person name="Hamwieh A."/>
            <person name="Solovyev V."/>
            <person name="Salamov A."/>
            <person name="Braich B."/>
            <person name="Kosarev P."/>
            <person name="Mahmoud A."/>
            <person name="Hajiyev E."/>
            <person name="Babayeva S."/>
            <person name="Izzatullayeva V."/>
            <person name="Mammadov A."/>
            <person name="Mammadov A."/>
            <person name="Sharifova S."/>
            <person name="Ojaghi J."/>
            <person name="Eynullazada K."/>
            <person name="Bayramov B."/>
            <person name="Abdulazimova A."/>
            <person name="Shahmuradov I."/>
        </authorList>
    </citation>
    <scope>NUCLEOTIDE SEQUENCE [LARGE SCALE GENOMIC DNA]</scope>
    <source>
        <strain evidence="3">cv. AG2017</strain>
        <tissue evidence="2">Leaf</tissue>
    </source>
</reference>
<gene>
    <name evidence="2" type="ORF">CRG98_018085</name>
</gene>
<feature type="region of interest" description="Disordered" evidence="1">
    <location>
        <begin position="76"/>
        <end position="125"/>
    </location>
</feature>
<feature type="compositionally biased region" description="Basic and acidic residues" evidence="1">
    <location>
        <begin position="116"/>
        <end position="125"/>
    </location>
</feature>
<protein>
    <submittedName>
        <fullName evidence="2">Uncharacterized protein</fullName>
    </submittedName>
</protein>
<evidence type="ECO:0000313" key="2">
    <source>
        <dbReference type="EMBL" id="PKI61501.1"/>
    </source>
</evidence>
<evidence type="ECO:0000256" key="1">
    <source>
        <dbReference type="SAM" id="MobiDB-lite"/>
    </source>
</evidence>
<accession>A0A2I0JYW0</accession>